<dbReference type="OrthoDB" id="3261561at2759"/>
<dbReference type="RefSeq" id="XP_029739432.1">
    <property type="nucleotide sequence ID" value="XM_029884722.1"/>
</dbReference>
<proteinExistence type="predicted"/>
<dbReference type="InterPro" id="IPR007817">
    <property type="entry name" value="Isocyanide_synthase_DIT1"/>
</dbReference>
<protein>
    <submittedName>
        <fullName evidence="1">Uncharacterized protein</fullName>
    </submittedName>
</protein>
<reference evidence="1 2" key="1">
    <citation type="submission" date="2019-05" db="EMBL/GenBank/DDBJ databases">
        <title>Sporisorium graminicola CBS 10092 draft sequencing and annotation.</title>
        <authorList>
            <person name="Solano-Gonzalez S."/>
            <person name="Caddick M.X."/>
            <person name="Darby A."/>
        </authorList>
    </citation>
    <scope>NUCLEOTIDE SEQUENCE [LARGE SCALE GENOMIC DNA]</scope>
    <source>
        <strain evidence="1 2">CBS 10092</strain>
    </source>
</reference>
<evidence type="ECO:0000313" key="1">
    <source>
        <dbReference type="EMBL" id="TKY87447.1"/>
    </source>
</evidence>
<dbReference type="Pfam" id="PF05141">
    <property type="entry name" value="DIT1_PvcA"/>
    <property type="match status" value="1"/>
</dbReference>
<dbReference type="GeneID" id="40727020"/>
<dbReference type="AlphaFoldDB" id="A0A4U7KTR0"/>
<evidence type="ECO:0000313" key="2">
    <source>
        <dbReference type="Proteomes" id="UP000306050"/>
    </source>
</evidence>
<dbReference type="KEGG" id="sgra:EX895_004125"/>
<sequence>MSSTTQKKKASVIAKLMLQRNQAYSKLVEVTFPRAIRLSIHPHNNQGPKFGINLIHPSLLFSNVEERLEDERHFHIPTPWHNALLRTSDGAWTMLKAEEIRSLRPSDRNELRFQPSEPSRGLGGFFYFVAPNQ</sequence>
<name>A0A4U7KTR0_9BASI</name>
<accession>A0A4U7KTR0</accession>
<dbReference type="EMBL" id="SRRM01000014">
    <property type="protein sequence ID" value="TKY87447.1"/>
    <property type="molecule type" value="Genomic_DNA"/>
</dbReference>
<gene>
    <name evidence="1" type="ORF">EX895_004125</name>
</gene>
<dbReference type="Proteomes" id="UP000306050">
    <property type="component" value="Chromosome SGRAM_22"/>
</dbReference>
<dbReference type="PANTHER" id="PTHR37285:SF5">
    <property type="entry name" value="SPORE WALL MATURATION PROTEIN DIT1"/>
    <property type="match status" value="1"/>
</dbReference>
<keyword evidence="2" id="KW-1185">Reference proteome</keyword>
<dbReference type="PANTHER" id="PTHR37285">
    <property type="entry name" value="SPORE WALL MATURATION PROTEIN DIT1"/>
    <property type="match status" value="1"/>
</dbReference>
<organism evidence="1 2">
    <name type="scientific">Sporisorium graminicola</name>
    <dbReference type="NCBI Taxonomy" id="280036"/>
    <lineage>
        <taxon>Eukaryota</taxon>
        <taxon>Fungi</taxon>
        <taxon>Dikarya</taxon>
        <taxon>Basidiomycota</taxon>
        <taxon>Ustilaginomycotina</taxon>
        <taxon>Ustilaginomycetes</taxon>
        <taxon>Ustilaginales</taxon>
        <taxon>Ustilaginaceae</taxon>
        <taxon>Sporisorium</taxon>
    </lineage>
</organism>
<comment type="caution">
    <text evidence="1">The sequence shown here is derived from an EMBL/GenBank/DDBJ whole genome shotgun (WGS) entry which is preliminary data.</text>
</comment>